<feature type="transmembrane region" description="Helical" evidence="8">
    <location>
        <begin position="78"/>
        <end position="95"/>
    </location>
</feature>
<feature type="transmembrane region" description="Helical" evidence="8">
    <location>
        <begin position="125"/>
        <end position="144"/>
    </location>
</feature>
<keyword evidence="4" id="KW-0808">Transferase</keyword>
<feature type="transmembrane region" description="Helical" evidence="8">
    <location>
        <begin position="333"/>
        <end position="351"/>
    </location>
</feature>
<comment type="subcellular location">
    <subcellularLocation>
        <location evidence="1">Cell membrane</location>
        <topology evidence="1">Multi-pass membrane protein</topology>
    </subcellularLocation>
</comment>
<evidence type="ECO:0000256" key="2">
    <source>
        <dbReference type="ARBA" id="ARBA00022475"/>
    </source>
</evidence>
<evidence type="ECO:0000256" key="5">
    <source>
        <dbReference type="ARBA" id="ARBA00022692"/>
    </source>
</evidence>
<name>A0A974WLX1_9BACT</name>
<dbReference type="PANTHER" id="PTHR33908:SF11">
    <property type="entry name" value="MEMBRANE PROTEIN"/>
    <property type="match status" value="1"/>
</dbReference>
<feature type="transmembrane region" description="Helical" evidence="8">
    <location>
        <begin position="101"/>
        <end position="118"/>
    </location>
</feature>
<dbReference type="Pfam" id="PF13231">
    <property type="entry name" value="PMT_2"/>
    <property type="match status" value="1"/>
</dbReference>
<reference evidence="10" key="1">
    <citation type="submission" date="2021-02" db="EMBL/GenBank/DDBJ databases">
        <title>Fulvivirga sp. S481 isolated from sea water.</title>
        <authorList>
            <person name="Bae S.S."/>
            <person name="Baek K."/>
        </authorList>
    </citation>
    <scope>NUCLEOTIDE SEQUENCE</scope>
    <source>
        <strain evidence="10">S481</strain>
    </source>
</reference>
<keyword evidence="3" id="KW-0328">Glycosyltransferase</keyword>
<organism evidence="10 11">
    <name type="scientific">Fulvivirga lutea</name>
    <dbReference type="NCBI Taxonomy" id="2810512"/>
    <lineage>
        <taxon>Bacteria</taxon>
        <taxon>Pseudomonadati</taxon>
        <taxon>Bacteroidota</taxon>
        <taxon>Cytophagia</taxon>
        <taxon>Cytophagales</taxon>
        <taxon>Fulvivirgaceae</taxon>
        <taxon>Fulvivirga</taxon>
    </lineage>
</organism>
<dbReference type="Proteomes" id="UP000662783">
    <property type="component" value="Chromosome"/>
</dbReference>
<evidence type="ECO:0000313" key="10">
    <source>
        <dbReference type="EMBL" id="QSE97818.1"/>
    </source>
</evidence>
<feature type="transmembrane region" description="Helical" evidence="8">
    <location>
        <begin position="212"/>
        <end position="228"/>
    </location>
</feature>
<feature type="transmembrane region" description="Helical" evidence="8">
    <location>
        <begin position="175"/>
        <end position="205"/>
    </location>
</feature>
<evidence type="ECO:0000259" key="9">
    <source>
        <dbReference type="Pfam" id="PF13231"/>
    </source>
</evidence>
<sequence length="494" mass="57673">MKIVNQTLSIFQNKIVLYALFIIFGLAWLFTFHNRYIEADECILGEYSYSFLHEGFVRVKSIPAIQDWDVRLFPHHRFFTWFGAAVIGIFGWSITWLKVSILPWYGLFFVLLHQYFRLNNLSKSQFILAALFVFTTPIILLKSYSFRPDVILMTEGMGLLYFISKYKNEKQVKDLVFAGAFAGLGFLTHLNGAAFCIAGFLFLLIRKEFKALIPYTLAGAVVGGIYFIELLPDNNFQKFIDQLTNWPTVNHGENFMGSGPISLVMGRVQKLLSEHQRFFWGDRVMGFSIVFFLTLILSFKKLKQNHSDLLLFMLVLVLSLNMFGSHIAERYLLFYYGPMAIITSLGIFYVAEDTKWKQVLVSLSVLLHFVFSVMMIGKIVDRSEPIAENNEEILSHIKDDGKILVPYEMIYNEFPSRDLYVYKTYEYLQESMPDKKMSQLQLFEKASELGMDYIVINRNLANDKGRWFYNWKIEENSYYEEYHQDDKSLILKKI</sequence>
<evidence type="ECO:0000256" key="4">
    <source>
        <dbReference type="ARBA" id="ARBA00022679"/>
    </source>
</evidence>
<keyword evidence="6 8" id="KW-1133">Transmembrane helix</keyword>
<dbReference type="PANTHER" id="PTHR33908">
    <property type="entry name" value="MANNOSYLTRANSFERASE YKCB-RELATED"/>
    <property type="match status" value="1"/>
</dbReference>
<feature type="transmembrane region" description="Helical" evidence="8">
    <location>
        <begin position="358"/>
        <end position="377"/>
    </location>
</feature>
<dbReference type="RefSeq" id="WP_205722326.1">
    <property type="nucleotide sequence ID" value="NZ_CP070608.1"/>
</dbReference>
<dbReference type="AlphaFoldDB" id="A0A974WLX1"/>
<keyword evidence="5 8" id="KW-0812">Transmembrane</keyword>
<evidence type="ECO:0000256" key="7">
    <source>
        <dbReference type="ARBA" id="ARBA00023136"/>
    </source>
</evidence>
<feature type="transmembrane region" description="Helical" evidence="8">
    <location>
        <begin position="309"/>
        <end position="327"/>
    </location>
</feature>
<dbReference type="GO" id="GO:0016763">
    <property type="term" value="F:pentosyltransferase activity"/>
    <property type="evidence" value="ECO:0007669"/>
    <property type="project" value="TreeGrafter"/>
</dbReference>
<evidence type="ECO:0000256" key="3">
    <source>
        <dbReference type="ARBA" id="ARBA00022676"/>
    </source>
</evidence>
<proteinExistence type="predicted"/>
<protein>
    <submittedName>
        <fullName evidence="10">Glycosyltransferase family 39 protein</fullName>
    </submittedName>
</protein>
<feature type="transmembrane region" description="Helical" evidence="8">
    <location>
        <begin position="278"/>
        <end position="297"/>
    </location>
</feature>
<evidence type="ECO:0000256" key="6">
    <source>
        <dbReference type="ARBA" id="ARBA00022989"/>
    </source>
</evidence>
<keyword evidence="2" id="KW-1003">Cell membrane</keyword>
<dbReference type="GO" id="GO:0005886">
    <property type="term" value="C:plasma membrane"/>
    <property type="evidence" value="ECO:0007669"/>
    <property type="project" value="UniProtKB-SubCell"/>
</dbReference>
<dbReference type="InterPro" id="IPR050297">
    <property type="entry name" value="LipidA_mod_glycosyltrf_83"/>
</dbReference>
<keyword evidence="11" id="KW-1185">Reference proteome</keyword>
<dbReference type="InterPro" id="IPR038731">
    <property type="entry name" value="RgtA/B/C-like"/>
</dbReference>
<evidence type="ECO:0000256" key="8">
    <source>
        <dbReference type="SAM" id="Phobius"/>
    </source>
</evidence>
<feature type="transmembrane region" description="Helical" evidence="8">
    <location>
        <begin position="15"/>
        <end position="32"/>
    </location>
</feature>
<dbReference type="KEGG" id="fuv:JR347_01640"/>
<evidence type="ECO:0000256" key="1">
    <source>
        <dbReference type="ARBA" id="ARBA00004651"/>
    </source>
</evidence>
<feature type="domain" description="Glycosyltransferase RgtA/B/C/D-like" evidence="9">
    <location>
        <begin position="76"/>
        <end position="221"/>
    </location>
</feature>
<gene>
    <name evidence="10" type="ORF">JR347_01640</name>
</gene>
<evidence type="ECO:0000313" key="11">
    <source>
        <dbReference type="Proteomes" id="UP000662783"/>
    </source>
</evidence>
<dbReference type="EMBL" id="CP070608">
    <property type="protein sequence ID" value="QSE97818.1"/>
    <property type="molecule type" value="Genomic_DNA"/>
</dbReference>
<accession>A0A974WLX1</accession>
<dbReference type="GO" id="GO:0009103">
    <property type="term" value="P:lipopolysaccharide biosynthetic process"/>
    <property type="evidence" value="ECO:0007669"/>
    <property type="project" value="UniProtKB-ARBA"/>
</dbReference>
<keyword evidence="7 8" id="KW-0472">Membrane</keyword>